<comment type="caution">
    <text evidence="1">The sequence shown here is derived from an EMBL/GenBank/DDBJ whole genome shotgun (WGS) entry which is preliminary data.</text>
</comment>
<accession>A0AAJ1EV28</accession>
<protein>
    <submittedName>
        <fullName evidence="1">Uncharacterized protein</fullName>
    </submittedName>
</protein>
<organism evidence="1 2">
    <name type="scientific">Varibaculum cambriense</name>
    <dbReference type="NCBI Taxonomy" id="184870"/>
    <lineage>
        <taxon>Bacteria</taxon>
        <taxon>Bacillati</taxon>
        <taxon>Actinomycetota</taxon>
        <taxon>Actinomycetes</taxon>
        <taxon>Actinomycetales</taxon>
        <taxon>Actinomycetaceae</taxon>
        <taxon>Varibaculum</taxon>
    </lineage>
</organism>
<dbReference type="RefSeq" id="WP_238127822.1">
    <property type="nucleotide sequence ID" value="NZ_JAGZVZ010000010.1"/>
</dbReference>
<dbReference type="Proteomes" id="UP001200537">
    <property type="component" value="Unassembled WGS sequence"/>
</dbReference>
<dbReference type="AlphaFoldDB" id="A0AAJ1EV28"/>
<name>A0AAJ1EV28_9ACTO</name>
<proteinExistence type="predicted"/>
<sequence>MNDFFDLDCFLLNPELPKEVSSEHVRTWLEHKAGGGVEDPNSSDGARYFYKELWGERLGIAVRECRNTFSRRPSKYVQGDWMCSVWTTLKYALQEVYGKNKNGNKWWQKPDIEDNFAGSSATKKTFDAILKHFDEFREVFEEKTVQEFIRSAYTSANLIIVPDGFNVKRNNRATEDYWDLTLKKYYQDKESLFYKPRNDDGKYDVATPFRKLLKKNQEEGDPLCLSPWIDEQGNPILLPHSPNDDKDNWRELMAEMTKRIDRRRDQMAQRMEQIAAKNR</sequence>
<evidence type="ECO:0000313" key="1">
    <source>
        <dbReference type="EMBL" id="MCG4617647.1"/>
    </source>
</evidence>
<evidence type="ECO:0000313" key="2">
    <source>
        <dbReference type="Proteomes" id="UP001200537"/>
    </source>
</evidence>
<dbReference type="EMBL" id="JAKNHJ010000006">
    <property type="protein sequence ID" value="MCG4617647.1"/>
    <property type="molecule type" value="Genomic_DNA"/>
</dbReference>
<reference evidence="1" key="1">
    <citation type="submission" date="2022-01" db="EMBL/GenBank/DDBJ databases">
        <title>Collection of gut derived symbiotic bacterial strains cultured from healthy donors.</title>
        <authorList>
            <person name="Lin H."/>
            <person name="Kohout C."/>
            <person name="Waligurski E."/>
            <person name="Pamer E.G."/>
        </authorList>
    </citation>
    <scope>NUCLEOTIDE SEQUENCE</scope>
    <source>
        <strain evidence="1">DFI.7.46</strain>
    </source>
</reference>
<gene>
    <name evidence="1" type="ORF">L0M99_03945</name>
</gene>